<keyword evidence="3" id="KW-0808">Transferase</keyword>
<keyword evidence="2" id="KW-0489">Methyltransferase</keyword>
<reference evidence="4 5" key="1">
    <citation type="journal article" date="2015" name="Microbiome">
        <title>Genomic resolution of linkages in carbon, nitrogen, and sulfur cycling among widespread estuary sediment bacteria.</title>
        <authorList>
            <person name="Baker B.J."/>
            <person name="Lazar C.S."/>
            <person name="Teske A.P."/>
            <person name="Dick G.J."/>
        </authorList>
    </citation>
    <scope>NUCLEOTIDE SEQUENCE [LARGE SCALE GENOMIC DNA]</scope>
    <source>
        <strain evidence="4">SM23_60</strain>
    </source>
</reference>
<sequence>MAQVREQSISRPTVRFLSDTLIEQIVGEARDILCRLGVEIHNSDILSMLRDHGADVTFEKHHVTFTEQLISTALAAVPHSFELYDVLGNQTHEFKGYNVYFTPGSAALNILDAESQQIRKPTTADYVRYAKIVSQLDNIASQSTALIPADVHEKISDSYRLFLSLLYCEKPVVTGAFTIEAFDIMKNLQVAVRGDERALAQKPLTVFSCCPTSPLKWSDVTSQNVVDCARSMIPVEFISMPLSGFMAPVTLVGTLVQHTAETVSGIVISQLVRPGAPVLYGGSPAAFDVRYETTPMGDIVTQMIDCAYNEIGKYLGIPTQAYISLSDAKQLDAQAGLESSMGATLAALAGINSISGPGMLDFESCQSLEKLVLDNEICGMVFRLVKGIEPKEDFPAVPRFEELLREKHLLVSSHTRKYLKEELYFPGPIIDRVQAARWHAEGGMTLLQRAHQEVEKLLTTYTRSRLPETTKEELIRLMQAEAQRVGMEKLPTIIR</sequence>
<dbReference type="InterPro" id="IPR010426">
    <property type="entry name" value="MTTB_MeTrfase"/>
</dbReference>
<dbReference type="GO" id="GO:0008168">
    <property type="term" value="F:methyltransferase activity"/>
    <property type="evidence" value="ECO:0007669"/>
    <property type="project" value="UniProtKB-KW"/>
</dbReference>
<evidence type="ECO:0000313" key="4">
    <source>
        <dbReference type="EMBL" id="KPK73313.1"/>
    </source>
</evidence>
<evidence type="ECO:0000256" key="1">
    <source>
        <dbReference type="ARBA" id="ARBA00007137"/>
    </source>
</evidence>
<comment type="caution">
    <text evidence="4">The sequence shown here is derived from an EMBL/GenBank/DDBJ whole genome shotgun (WGS) entry which is preliminary data.</text>
</comment>
<evidence type="ECO:0000256" key="3">
    <source>
        <dbReference type="ARBA" id="ARBA00022679"/>
    </source>
</evidence>
<dbReference type="AlphaFoldDB" id="A0A0S8GKU3"/>
<dbReference type="Proteomes" id="UP000051096">
    <property type="component" value="Unassembled WGS sequence"/>
</dbReference>
<gene>
    <name evidence="4" type="ORF">AMJ87_01965</name>
</gene>
<dbReference type="Pfam" id="PF06253">
    <property type="entry name" value="MTTB"/>
    <property type="match status" value="1"/>
</dbReference>
<proteinExistence type="inferred from homology"/>
<dbReference type="EMBL" id="LJUO01000011">
    <property type="protein sequence ID" value="KPK73313.1"/>
    <property type="molecule type" value="Genomic_DNA"/>
</dbReference>
<dbReference type="InterPro" id="IPR038601">
    <property type="entry name" value="MttB-like_sf"/>
</dbReference>
<dbReference type="GO" id="GO:0032259">
    <property type="term" value="P:methylation"/>
    <property type="evidence" value="ECO:0007669"/>
    <property type="project" value="UniProtKB-KW"/>
</dbReference>
<dbReference type="Gene3D" id="3.20.20.480">
    <property type="entry name" value="Trimethylamine methyltransferase-like"/>
    <property type="match status" value="1"/>
</dbReference>
<protein>
    <recommendedName>
        <fullName evidence="6">Trimethylamine methyltransferase</fullName>
    </recommendedName>
</protein>
<name>A0A0S8GKU3_UNCW3</name>
<evidence type="ECO:0000313" key="5">
    <source>
        <dbReference type="Proteomes" id="UP000051096"/>
    </source>
</evidence>
<evidence type="ECO:0000256" key="2">
    <source>
        <dbReference type="ARBA" id="ARBA00022603"/>
    </source>
</evidence>
<organism evidence="4 5">
    <name type="scientific">candidate division WOR_3 bacterium SM23_60</name>
    <dbReference type="NCBI Taxonomy" id="1703780"/>
    <lineage>
        <taxon>Bacteria</taxon>
        <taxon>Bacteria division WOR-3</taxon>
    </lineage>
</organism>
<comment type="similarity">
    <text evidence="1">Belongs to the trimethylamine methyltransferase family.</text>
</comment>
<accession>A0A0S8GKU3</accession>
<dbReference type="GO" id="GO:0015948">
    <property type="term" value="P:methanogenesis"/>
    <property type="evidence" value="ECO:0007669"/>
    <property type="project" value="InterPro"/>
</dbReference>
<evidence type="ECO:0008006" key="6">
    <source>
        <dbReference type="Google" id="ProtNLM"/>
    </source>
</evidence>
<dbReference type="PATRIC" id="fig|1703780.3.peg.700"/>